<dbReference type="PROSITE" id="PS01124">
    <property type="entry name" value="HTH_ARAC_FAMILY_2"/>
    <property type="match status" value="1"/>
</dbReference>
<keyword evidence="3" id="KW-0804">Transcription</keyword>
<dbReference type="Gene3D" id="2.60.120.10">
    <property type="entry name" value="Jelly Rolls"/>
    <property type="match status" value="1"/>
</dbReference>
<keyword evidence="1" id="KW-0805">Transcription regulation</keyword>
<evidence type="ECO:0000313" key="6">
    <source>
        <dbReference type="Proteomes" id="UP000003755"/>
    </source>
</evidence>
<dbReference type="EMBL" id="ABYU02000049">
    <property type="protein sequence ID" value="EEX20332.1"/>
    <property type="molecule type" value="Genomic_DNA"/>
</dbReference>
<dbReference type="PANTHER" id="PTHR46796">
    <property type="entry name" value="HTH-TYPE TRANSCRIPTIONAL ACTIVATOR RHAS-RELATED"/>
    <property type="match status" value="1"/>
</dbReference>
<evidence type="ECO:0000256" key="2">
    <source>
        <dbReference type="ARBA" id="ARBA00023125"/>
    </source>
</evidence>
<dbReference type="InterPro" id="IPR009057">
    <property type="entry name" value="Homeodomain-like_sf"/>
</dbReference>
<dbReference type="InterPro" id="IPR003313">
    <property type="entry name" value="AraC-bd"/>
</dbReference>
<reference evidence="5" key="1">
    <citation type="submission" date="2009-09" db="EMBL/GenBank/DDBJ databases">
        <authorList>
            <person name="Weinstock G."/>
            <person name="Sodergren E."/>
            <person name="Clifton S."/>
            <person name="Fulton L."/>
            <person name="Fulton B."/>
            <person name="Courtney L."/>
            <person name="Fronick C."/>
            <person name="Harrison M."/>
            <person name="Strong C."/>
            <person name="Farmer C."/>
            <person name="Delahaunty K."/>
            <person name="Markovic C."/>
            <person name="Hall O."/>
            <person name="Minx P."/>
            <person name="Tomlinson C."/>
            <person name="Mitreva M."/>
            <person name="Nelson J."/>
            <person name="Hou S."/>
            <person name="Wollam A."/>
            <person name="Pepin K.H."/>
            <person name="Johnson M."/>
            <person name="Bhonagiri V."/>
            <person name="Nash W.E."/>
            <person name="Warren W."/>
            <person name="Chinwalla A."/>
            <person name="Mardis E.R."/>
            <person name="Wilson R.K."/>
        </authorList>
    </citation>
    <scope>NUCLEOTIDE SEQUENCE [LARGE SCALE GENOMIC DNA]</scope>
    <source>
        <strain evidence="5">DSM 20583</strain>
    </source>
</reference>
<dbReference type="STRING" id="537007.BLAHAN_07066"/>
<dbReference type="InterPro" id="IPR014710">
    <property type="entry name" value="RmlC-like_jellyroll"/>
</dbReference>
<dbReference type="SUPFAM" id="SSF51215">
    <property type="entry name" value="Regulatory protein AraC"/>
    <property type="match status" value="1"/>
</dbReference>
<dbReference type="Pfam" id="PF02311">
    <property type="entry name" value="AraC_binding"/>
    <property type="match status" value="1"/>
</dbReference>
<protein>
    <submittedName>
        <fullName evidence="5">Transcriptional regulator, AraC family</fullName>
    </submittedName>
</protein>
<dbReference type="Proteomes" id="UP000003755">
    <property type="component" value="Unassembled WGS sequence"/>
</dbReference>
<dbReference type="Pfam" id="PF12833">
    <property type="entry name" value="HTH_18"/>
    <property type="match status" value="1"/>
</dbReference>
<dbReference type="InterPro" id="IPR018060">
    <property type="entry name" value="HTH_AraC"/>
</dbReference>
<feature type="domain" description="HTH araC/xylS-type" evidence="4">
    <location>
        <begin position="188"/>
        <end position="285"/>
    </location>
</feature>
<dbReference type="InterPro" id="IPR037923">
    <property type="entry name" value="HTH-like"/>
</dbReference>
<dbReference type="GO" id="GO:0003700">
    <property type="term" value="F:DNA-binding transcription factor activity"/>
    <property type="evidence" value="ECO:0007669"/>
    <property type="project" value="InterPro"/>
</dbReference>
<dbReference type="eggNOG" id="COG2207">
    <property type="taxonomic scope" value="Bacteria"/>
</dbReference>
<keyword evidence="6" id="KW-1185">Reference proteome</keyword>
<dbReference type="HOGENOM" id="CLU_000445_88_3_9"/>
<dbReference type="KEGG" id="bhan:CGC63_00885"/>
<name>C9LCA8_BLAHA</name>
<evidence type="ECO:0000256" key="3">
    <source>
        <dbReference type="ARBA" id="ARBA00023163"/>
    </source>
</evidence>
<dbReference type="Gene3D" id="1.10.10.60">
    <property type="entry name" value="Homeodomain-like"/>
    <property type="match status" value="2"/>
</dbReference>
<comment type="caution">
    <text evidence="5">The sequence shown here is derived from an EMBL/GenBank/DDBJ whole genome shotgun (WGS) entry which is preliminary data.</text>
</comment>
<evidence type="ECO:0000313" key="5">
    <source>
        <dbReference type="EMBL" id="EEX20332.1"/>
    </source>
</evidence>
<dbReference type="SUPFAM" id="SSF46689">
    <property type="entry name" value="Homeodomain-like"/>
    <property type="match status" value="2"/>
</dbReference>
<keyword evidence="2" id="KW-0238">DNA-binding</keyword>
<gene>
    <name evidence="5" type="ORF">BLAHAN_07066</name>
</gene>
<evidence type="ECO:0000256" key="1">
    <source>
        <dbReference type="ARBA" id="ARBA00023015"/>
    </source>
</evidence>
<organism evidence="5 6">
    <name type="scientific">Blautia hansenii DSM 20583</name>
    <dbReference type="NCBI Taxonomy" id="537007"/>
    <lineage>
        <taxon>Bacteria</taxon>
        <taxon>Bacillati</taxon>
        <taxon>Bacillota</taxon>
        <taxon>Clostridia</taxon>
        <taxon>Lachnospirales</taxon>
        <taxon>Lachnospiraceae</taxon>
        <taxon>Blautia</taxon>
    </lineage>
</organism>
<evidence type="ECO:0000259" key="4">
    <source>
        <dbReference type="PROSITE" id="PS01124"/>
    </source>
</evidence>
<proteinExistence type="predicted"/>
<accession>C9LCA8</accession>
<dbReference type="SMART" id="SM00342">
    <property type="entry name" value="HTH_ARAC"/>
    <property type="match status" value="1"/>
</dbReference>
<dbReference type="GO" id="GO:0043565">
    <property type="term" value="F:sequence-specific DNA binding"/>
    <property type="evidence" value="ECO:0007669"/>
    <property type="project" value="InterPro"/>
</dbReference>
<dbReference type="AlphaFoldDB" id="C9LCA8"/>
<dbReference type="InterPro" id="IPR050204">
    <property type="entry name" value="AraC_XylS_family_regulators"/>
</dbReference>
<dbReference type="eggNOG" id="COG1917">
    <property type="taxonomic scope" value="Bacteria"/>
</dbReference>
<sequence>MLFKRSAMNTYQKTGYLTENFRYFHLQTTSRQDFHYHYHEFYKILFFLKGDVIYHIEGRAFHLLPGDIVLIPAEEIHCPQLQSDTCYERQILYLSSTFLKSFQDNDLSLCFTNARKRQSYVMRVPSLYQKHIWDILLCLEDEIKENSLYAGKLYQETLVSQLLILLNRAALNQQSIYPDNTCQNEKILFILDYINKHLSDNLTIDNLSERFFISRYHLMHLFKASTGYTVGNYITIKRLFFAKALIQSGTPVTEACYLSGFQNYSTFSRAYKKHFHTSAKNREFSNGHNGNSMVE</sequence>